<sequence length="259" mass="30011">GELIKAPNRFVGGYVDTANINHPGNYPFPTDMTFRKYADHKADKTIEFFDPDAVQKGDTIYLSDWYIPWFITEVHPKIKHPYILISCDTDGRHPESGRWDYSEKNNWPPSVETMRTLLYDPKIAAWFCKNMVISRHPKIVQIPIGQNIIYFGLLPEHDYLLELAKQSSLHKKYLLYMNMQLTTNPVRLLIAKLFQDRPFCVSRTGGLPRPQFLEELSQSKFTIASPGYGPDIVRFWEAIVVNCIPIVKHCDLDDLYSDL</sequence>
<evidence type="ECO:0008006" key="2">
    <source>
        <dbReference type="Google" id="ProtNLM"/>
    </source>
</evidence>
<protein>
    <recommendedName>
        <fullName evidence="2">Glycosyl transferase family 1 domain-containing protein</fullName>
    </recommendedName>
</protein>
<reference evidence="1" key="1">
    <citation type="journal article" date="2014" name="Front. Microbiol.">
        <title>High frequency of phylogenetically diverse reductive dehalogenase-homologous genes in deep subseafloor sedimentary metagenomes.</title>
        <authorList>
            <person name="Kawai M."/>
            <person name="Futagami T."/>
            <person name="Toyoda A."/>
            <person name="Takaki Y."/>
            <person name="Nishi S."/>
            <person name="Hori S."/>
            <person name="Arai W."/>
            <person name="Tsubouchi T."/>
            <person name="Morono Y."/>
            <person name="Uchiyama I."/>
            <person name="Ito T."/>
            <person name="Fujiyama A."/>
            <person name="Inagaki F."/>
            <person name="Takami H."/>
        </authorList>
    </citation>
    <scope>NUCLEOTIDE SEQUENCE</scope>
    <source>
        <strain evidence="1">Expedition CK06-06</strain>
    </source>
</reference>
<evidence type="ECO:0000313" key="1">
    <source>
        <dbReference type="EMBL" id="GAI39576.1"/>
    </source>
</evidence>
<comment type="caution">
    <text evidence="1">The sequence shown here is derived from an EMBL/GenBank/DDBJ whole genome shotgun (WGS) entry which is preliminary data.</text>
</comment>
<dbReference type="EMBL" id="BARV01028966">
    <property type="protein sequence ID" value="GAI39576.1"/>
    <property type="molecule type" value="Genomic_DNA"/>
</dbReference>
<organism evidence="1">
    <name type="scientific">marine sediment metagenome</name>
    <dbReference type="NCBI Taxonomy" id="412755"/>
    <lineage>
        <taxon>unclassified sequences</taxon>
        <taxon>metagenomes</taxon>
        <taxon>ecological metagenomes</taxon>
    </lineage>
</organism>
<feature type="non-terminal residue" evidence="1">
    <location>
        <position position="1"/>
    </location>
</feature>
<proteinExistence type="predicted"/>
<dbReference type="AlphaFoldDB" id="X1PAU2"/>
<feature type="non-terminal residue" evidence="1">
    <location>
        <position position="259"/>
    </location>
</feature>
<name>X1PAU2_9ZZZZ</name>
<accession>X1PAU2</accession>
<gene>
    <name evidence="1" type="ORF">S06H3_46265</name>
</gene>